<gene>
    <name evidence="1" type="ORF">A2431_00990</name>
</gene>
<protein>
    <recommendedName>
        <fullName evidence="3">DUF2283 domain-containing protein</fullName>
    </recommendedName>
</protein>
<proteinExistence type="predicted"/>
<dbReference type="PANTHER" id="PTHR37029:SF1">
    <property type="entry name" value="SSR1768 PROTEIN"/>
    <property type="match status" value="1"/>
</dbReference>
<accession>A0A1G2V2G6</accession>
<evidence type="ECO:0000313" key="2">
    <source>
        <dbReference type="Proteomes" id="UP000177697"/>
    </source>
</evidence>
<organism evidence="1 2">
    <name type="scientific">Candidatus Zambryskibacteria bacterium RIFOXYC1_FULL_39_10</name>
    <dbReference type="NCBI Taxonomy" id="1802779"/>
    <lineage>
        <taxon>Bacteria</taxon>
        <taxon>Candidatus Zambryskiibacteriota</taxon>
    </lineage>
</organism>
<evidence type="ECO:0000313" key="1">
    <source>
        <dbReference type="EMBL" id="OHB15820.1"/>
    </source>
</evidence>
<name>A0A1G2V2G6_9BACT</name>
<evidence type="ECO:0008006" key="3">
    <source>
        <dbReference type="Google" id="ProtNLM"/>
    </source>
</evidence>
<dbReference type="PANTHER" id="PTHR37029">
    <property type="entry name" value="SSR1768 PROTEIN"/>
    <property type="match status" value="1"/>
</dbReference>
<dbReference type="EMBL" id="MHWW01000005">
    <property type="protein sequence ID" value="OHB15820.1"/>
    <property type="molecule type" value="Genomic_DNA"/>
</dbReference>
<dbReference type="Pfam" id="PF10049">
    <property type="entry name" value="DUF2283"/>
    <property type="match status" value="1"/>
</dbReference>
<dbReference type="AlphaFoldDB" id="A0A1G2V2G6"/>
<comment type="caution">
    <text evidence="1">The sequence shown here is derived from an EMBL/GenBank/DDBJ whole genome shotgun (WGS) entry which is preliminary data.</text>
</comment>
<dbReference type="Proteomes" id="UP000177697">
    <property type="component" value="Unassembled WGS sequence"/>
</dbReference>
<reference evidence="1 2" key="1">
    <citation type="journal article" date="2016" name="Nat. Commun.">
        <title>Thousands of microbial genomes shed light on interconnected biogeochemical processes in an aquifer system.</title>
        <authorList>
            <person name="Anantharaman K."/>
            <person name="Brown C.T."/>
            <person name="Hug L.A."/>
            <person name="Sharon I."/>
            <person name="Castelle C.J."/>
            <person name="Probst A.J."/>
            <person name="Thomas B.C."/>
            <person name="Singh A."/>
            <person name="Wilkins M.J."/>
            <person name="Karaoz U."/>
            <person name="Brodie E.L."/>
            <person name="Williams K.H."/>
            <person name="Hubbard S.S."/>
            <person name="Banfield J.F."/>
        </authorList>
    </citation>
    <scope>NUCLEOTIDE SEQUENCE [LARGE SCALE GENOMIC DNA]</scope>
</reference>
<sequence>MKIDYDKTADAVYIRIKTGVVKKTAKLSNLINADLDKNGKVLGVEILKASLKFSKKEKLQSVMNIPMCVSV</sequence>
<dbReference type="InterPro" id="IPR019270">
    <property type="entry name" value="DUF2283"/>
</dbReference>